<reference evidence="1 2" key="1">
    <citation type="submission" date="2022-06" db="EMBL/GenBank/DDBJ databases">
        <title>Haloarcula sp. a new haloarchaeum isolate from saline soil.</title>
        <authorList>
            <person name="Strakova D."/>
            <person name="Galisteo C."/>
            <person name="Sanchez-Porro C."/>
            <person name="Ventosa A."/>
        </authorList>
    </citation>
    <scope>NUCLEOTIDE SEQUENCE [LARGE SCALE GENOMIC DNA]</scope>
    <source>
        <strain evidence="1 2">S1AR25-5A</strain>
    </source>
</reference>
<dbReference type="Proteomes" id="UP001253439">
    <property type="component" value="Unassembled WGS sequence"/>
</dbReference>
<dbReference type="EMBL" id="JAMQOM010000002">
    <property type="protein sequence ID" value="MDS0220883.1"/>
    <property type="molecule type" value="Genomic_DNA"/>
</dbReference>
<comment type="caution">
    <text evidence="1">The sequence shown here is derived from an EMBL/GenBank/DDBJ whole genome shotgun (WGS) entry which is preliminary data.</text>
</comment>
<evidence type="ECO:0000313" key="1">
    <source>
        <dbReference type="EMBL" id="MDS0220883.1"/>
    </source>
</evidence>
<sequence>MPRPGSRESAAVRRALARRWGGSPTTAESVYGDSDIVTVVYGLPQPMVGTAHAECLGSAVHALAALASKGTAPEILRGVCHLPGEPVPLVWLLRCEWACAQQAGELDDAALLERVADTSPLFDDVVDNARKHGVP</sequence>
<accession>A0AAE4EVK6</accession>
<dbReference type="RefSeq" id="WP_310895550.1">
    <property type="nucleotide sequence ID" value="NZ_JAMQOM010000002.1"/>
</dbReference>
<keyword evidence="2" id="KW-1185">Reference proteome</keyword>
<dbReference type="AlphaFoldDB" id="A0AAE4EVK6"/>
<proteinExistence type="predicted"/>
<gene>
    <name evidence="1" type="ORF">NDI54_05880</name>
</gene>
<evidence type="ECO:0000313" key="2">
    <source>
        <dbReference type="Proteomes" id="UP001253439"/>
    </source>
</evidence>
<protein>
    <submittedName>
        <fullName evidence="1">Uncharacterized protein</fullName>
    </submittedName>
</protein>
<organism evidence="1 2">
    <name type="scientific">Haloarcula terrestris</name>
    <dbReference type="NCBI Taxonomy" id="2950533"/>
    <lineage>
        <taxon>Archaea</taxon>
        <taxon>Methanobacteriati</taxon>
        <taxon>Methanobacteriota</taxon>
        <taxon>Stenosarchaea group</taxon>
        <taxon>Halobacteria</taxon>
        <taxon>Halobacteriales</taxon>
        <taxon>Haloarculaceae</taxon>
        <taxon>Haloarcula</taxon>
    </lineage>
</organism>
<name>A0AAE4EVK6_9EURY</name>